<sequence length="196" mass="22267">MIDSIRRDIRQQWQESPLLRLGSWAIGLILLIYVLLWMDDRLALEQLEWRRAQANIAERQALAQQDYWPAMLEALENQREEALQKAWNQRTTGLAKAAVREFINGSVSDSPLGLRVRSVELAEPQLLVDGIHEMRGRFTVSTENGAAPWAWVADIERAEPALIIDSMDIRIGRKSGVAVIVEFRVLLSGIQEEQPG</sequence>
<evidence type="ECO:0000313" key="3">
    <source>
        <dbReference type="Proteomes" id="UP000218332"/>
    </source>
</evidence>
<dbReference type="Proteomes" id="UP000218332">
    <property type="component" value="Unassembled WGS sequence"/>
</dbReference>
<protein>
    <submittedName>
        <fullName evidence="2">Uncharacterized protein</fullName>
    </submittedName>
</protein>
<dbReference type="AlphaFoldDB" id="A0A2A2I039"/>
<keyword evidence="1" id="KW-0472">Membrane</keyword>
<proteinExistence type="predicted"/>
<reference evidence="2 3" key="1">
    <citation type="submission" date="2017-07" db="EMBL/GenBank/DDBJ databases">
        <title>Tamlnaduibacter salinus (Mi-7) genome sequencing.</title>
        <authorList>
            <person name="Verma A."/>
            <person name="Krishnamurthi S."/>
        </authorList>
    </citation>
    <scope>NUCLEOTIDE SEQUENCE [LARGE SCALE GENOMIC DNA]</scope>
    <source>
        <strain evidence="2 3">Mi-7</strain>
    </source>
</reference>
<keyword evidence="1" id="KW-0812">Transmembrane</keyword>
<organism evidence="2 3">
    <name type="scientific">Tamilnaduibacter salinus</name>
    <dbReference type="NCBI Taxonomy" id="1484056"/>
    <lineage>
        <taxon>Bacteria</taxon>
        <taxon>Pseudomonadati</taxon>
        <taxon>Pseudomonadota</taxon>
        <taxon>Gammaproteobacteria</taxon>
        <taxon>Pseudomonadales</taxon>
        <taxon>Marinobacteraceae</taxon>
        <taxon>Tamilnaduibacter</taxon>
    </lineage>
</organism>
<keyword evidence="1" id="KW-1133">Transmembrane helix</keyword>
<feature type="transmembrane region" description="Helical" evidence="1">
    <location>
        <begin position="21"/>
        <end position="38"/>
    </location>
</feature>
<gene>
    <name evidence="2" type="ORF">CF392_13185</name>
</gene>
<keyword evidence="3" id="KW-1185">Reference proteome</keyword>
<accession>A0A2A2I039</accession>
<name>A0A2A2I039_9GAMM</name>
<dbReference type="EMBL" id="NMPM01000084">
    <property type="protein sequence ID" value="PAV25017.1"/>
    <property type="molecule type" value="Genomic_DNA"/>
</dbReference>
<evidence type="ECO:0000313" key="2">
    <source>
        <dbReference type="EMBL" id="PAV25017.1"/>
    </source>
</evidence>
<comment type="caution">
    <text evidence="2">The sequence shown here is derived from an EMBL/GenBank/DDBJ whole genome shotgun (WGS) entry which is preliminary data.</text>
</comment>
<evidence type="ECO:0000256" key="1">
    <source>
        <dbReference type="SAM" id="Phobius"/>
    </source>
</evidence>
<dbReference type="RefSeq" id="WP_095611920.1">
    <property type="nucleotide sequence ID" value="NZ_NMPM01000084.1"/>
</dbReference>